<dbReference type="Proteomes" id="UP000194236">
    <property type="component" value="Unassembled WGS sequence"/>
</dbReference>
<name>A0A1Y3B079_EURMA</name>
<evidence type="ECO:0000256" key="1">
    <source>
        <dbReference type="ARBA" id="ARBA00022574"/>
    </source>
</evidence>
<gene>
    <name evidence="4" type="ORF">BLA29_009153</name>
</gene>
<accession>A0A1Y3B079</accession>
<keyword evidence="1 3" id="KW-0853">WD repeat</keyword>
<dbReference type="GO" id="GO:0005730">
    <property type="term" value="C:nucleolus"/>
    <property type="evidence" value="ECO:0007669"/>
    <property type="project" value="TreeGrafter"/>
</dbReference>
<dbReference type="Pfam" id="PF00400">
    <property type="entry name" value="WD40"/>
    <property type="match status" value="3"/>
</dbReference>
<dbReference type="EMBL" id="MUJZ01048218">
    <property type="protein sequence ID" value="OTF74200.1"/>
    <property type="molecule type" value="Genomic_DNA"/>
</dbReference>
<dbReference type="InterPro" id="IPR019775">
    <property type="entry name" value="WD40_repeat_CS"/>
</dbReference>
<dbReference type="PANTHER" id="PTHR19854">
    <property type="entry name" value="TRANSDUCIN BETA-LIKE 3"/>
    <property type="match status" value="1"/>
</dbReference>
<dbReference type="InterPro" id="IPR015943">
    <property type="entry name" value="WD40/YVTN_repeat-like_dom_sf"/>
</dbReference>
<evidence type="ECO:0000313" key="5">
    <source>
        <dbReference type="Proteomes" id="UP000194236"/>
    </source>
</evidence>
<sequence length="237" mass="27171">MKNKKLLKEIITVEKRYNDIFNGDRIELDQTGRILMAPCIECLNFIDLKSGQKILELNSNEQKSSQFVSIDDGKDECIVTFAYNSSGENLVIAYSSGLLRHYSLTFIIHDDDKIEIKHSLQRTWKSMHIGPIARIRFDMTGTLIATGGSDGTIKLWNLIQKYCTHNFRNHIRGVIHTVTFAPRFTPDSYQLFVSGDDYGIHVWNLIDSKHLYALNGHESKVMEILFTTDQQYFLSGS</sequence>
<comment type="caution">
    <text evidence="4">The sequence shown here is derived from an EMBL/GenBank/DDBJ whole genome shotgun (WGS) entry which is preliminary data.</text>
</comment>
<evidence type="ECO:0000256" key="2">
    <source>
        <dbReference type="ARBA" id="ARBA00022737"/>
    </source>
</evidence>
<dbReference type="GO" id="GO:0034511">
    <property type="term" value="F:U3 snoRNA binding"/>
    <property type="evidence" value="ECO:0007669"/>
    <property type="project" value="TreeGrafter"/>
</dbReference>
<dbReference type="PROSITE" id="PS50294">
    <property type="entry name" value="WD_REPEATS_REGION"/>
    <property type="match status" value="2"/>
</dbReference>
<dbReference type="GO" id="GO:0030686">
    <property type="term" value="C:90S preribosome"/>
    <property type="evidence" value="ECO:0007669"/>
    <property type="project" value="TreeGrafter"/>
</dbReference>
<protein>
    <submittedName>
        <fullName evidence="4">WD domain containing protein</fullName>
    </submittedName>
</protein>
<feature type="non-terminal residue" evidence="4">
    <location>
        <position position="237"/>
    </location>
</feature>
<reference evidence="4 5" key="1">
    <citation type="submission" date="2017-03" db="EMBL/GenBank/DDBJ databases">
        <title>Genome Survey of Euroglyphus maynei.</title>
        <authorList>
            <person name="Arlian L.G."/>
            <person name="Morgan M.S."/>
            <person name="Rider S.D."/>
        </authorList>
    </citation>
    <scope>NUCLEOTIDE SEQUENCE [LARGE SCALE GENOMIC DNA]</scope>
    <source>
        <strain evidence="4">Arlian Lab</strain>
        <tissue evidence="4">Whole body</tissue>
    </source>
</reference>
<dbReference type="InterPro" id="IPR001680">
    <property type="entry name" value="WD40_rpt"/>
</dbReference>
<feature type="repeat" description="WD" evidence="3">
    <location>
        <begin position="125"/>
        <end position="158"/>
    </location>
</feature>
<proteinExistence type="predicted"/>
<evidence type="ECO:0000313" key="4">
    <source>
        <dbReference type="EMBL" id="OTF74200.1"/>
    </source>
</evidence>
<dbReference type="GO" id="GO:0000480">
    <property type="term" value="P:endonucleolytic cleavage in 5'-ETS of tricistronic rRNA transcript (SSU-rRNA, 5.8S rRNA, LSU-rRNA)"/>
    <property type="evidence" value="ECO:0007669"/>
    <property type="project" value="TreeGrafter"/>
</dbReference>
<dbReference type="SUPFAM" id="SSF50978">
    <property type="entry name" value="WD40 repeat-like"/>
    <property type="match status" value="1"/>
</dbReference>
<dbReference type="PROSITE" id="PS00678">
    <property type="entry name" value="WD_REPEATS_1"/>
    <property type="match status" value="1"/>
</dbReference>
<keyword evidence="2" id="KW-0677">Repeat</keyword>
<dbReference type="SMART" id="SM00320">
    <property type="entry name" value="WD40"/>
    <property type="match status" value="3"/>
</dbReference>
<dbReference type="AlphaFoldDB" id="A0A1Y3B079"/>
<dbReference type="Gene3D" id="2.130.10.10">
    <property type="entry name" value="YVTN repeat-like/Quinoprotein amine dehydrogenase"/>
    <property type="match status" value="1"/>
</dbReference>
<dbReference type="PANTHER" id="PTHR19854:SF15">
    <property type="entry name" value="TRANSDUCIN BETA-LIKE PROTEIN 3"/>
    <property type="match status" value="1"/>
</dbReference>
<dbReference type="PROSITE" id="PS50082">
    <property type="entry name" value="WD_REPEATS_2"/>
    <property type="match status" value="1"/>
</dbReference>
<dbReference type="InterPro" id="IPR036322">
    <property type="entry name" value="WD40_repeat_dom_sf"/>
</dbReference>
<keyword evidence="5" id="KW-1185">Reference proteome</keyword>
<dbReference type="OrthoDB" id="5414888at2759"/>
<evidence type="ECO:0000256" key="3">
    <source>
        <dbReference type="PROSITE-ProRule" id="PRU00221"/>
    </source>
</evidence>
<dbReference type="GO" id="GO:0000472">
    <property type="term" value="P:endonucleolytic cleavage to generate mature 5'-end of SSU-rRNA from (SSU-rRNA, 5.8S rRNA, LSU-rRNA)"/>
    <property type="evidence" value="ECO:0007669"/>
    <property type="project" value="TreeGrafter"/>
</dbReference>
<organism evidence="4 5">
    <name type="scientific">Euroglyphus maynei</name>
    <name type="common">Mayne's house dust mite</name>
    <dbReference type="NCBI Taxonomy" id="6958"/>
    <lineage>
        <taxon>Eukaryota</taxon>
        <taxon>Metazoa</taxon>
        <taxon>Ecdysozoa</taxon>
        <taxon>Arthropoda</taxon>
        <taxon>Chelicerata</taxon>
        <taxon>Arachnida</taxon>
        <taxon>Acari</taxon>
        <taxon>Acariformes</taxon>
        <taxon>Sarcoptiformes</taxon>
        <taxon>Astigmata</taxon>
        <taxon>Psoroptidia</taxon>
        <taxon>Analgoidea</taxon>
        <taxon>Pyroglyphidae</taxon>
        <taxon>Pyroglyphinae</taxon>
        <taxon>Euroglyphus</taxon>
    </lineage>
</organism>